<protein>
    <submittedName>
        <fullName evidence="5">GntR family transcriptional regulator</fullName>
    </submittedName>
</protein>
<dbReference type="Gene3D" id="1.20.120.530">
    <property type="entry name" value="GntR ligand-binding domain-like"/>
    <property type="match status" value="1"/>
</dbReference>
<name>A0A437J412_9SPHN</name>
<keyword evidence="3" id="KW-0804">Transcription</keyword>
<evidence type="ECO:0000259" key="4">
    <source>
        <dbReference type="PROSITE" id="PS50949"/>
    </source>
</evidence>
<dbReference type="GO" id="GO:0003700">
    <property type="term" value="F:DNA-binding transcription factor activity"/>
    <property type="evidence" value="ECO:0007669"/>
    <property type="project" value="InterPro"/>
</dbReference>
<keyword evidence="6" id="KW-1185">Reference proteome</keyword>
<dbReference type="AlphaFoldDB" id="A0A437J412"/>
<dbReference type="InterPro" id="IPR008920">
    <property type="entry name" value="TF_FadR/GntR_C"/>
</dbReference>
<evidence type="ECO:0000256" key="2">
    <source>
        <dbReference type="ARBA" id="ARBA00023125"/>
    </source>
</evidence>
<keyword evidence="2" id="KW-0238">DNA-binding</keyword>
<dbReference type="Pfam" id="PF00392">
    <property type="entry name" value="GntR"/>
    <property type="match status" value="1"/>
</dbReference>
<evidence type="ECO:0000256" key="3">
    <source>
        <dbReference type="ARBA" id="ARBA00023163"/>
    </source>
</evidence>
<dbReference type="SMART" id="SM00345">
    <property type="entry name" value="HTH_GNTR"/>
    <property type="match status" value="1"/>
</dbReference>
<comment type="caution">
    <text evidence="5">The sequence shown here is derived from an EMBL/GenBank/DDBJ whole genome shotgun (WGS) entry which is preliminary data.</text>
</comment>
<dbReference type="InterPro" id="IPR011711">
    <property type="entry name" value="GntR_C"/>
</dbReference>
<keyword evidence="1" id="KW-0805">Transcription regulation</keyword>
<dbReference type="EMBL" id="RZUL01000007">
    <property type="protein sequence ID" value="RVT39413.1"/>
    <property type="molecule type" value="Genomic_DNA"/>
</dbReference>
<dbReference type="InterPro" id="IPR000524">
    <property type="entry name" value="Tscrpt_reg_HTH_GntR"/>
</dbReference>
<dbReference type="PANTHER" id="PTHR43537">
    <property type="entry name" value="TRANSCRIPTIONAL REGULATOR, GNTR FAMILY"/>
    <property type="match status" value="1"/>
</dbReference>
<proteinExistence type="predicted"/>
<organism evidence="5 6">
    <name type="scientific">Sphingobium algorifonticola</name>
    <dbReference type="NCBI Taxonomy" id="2008318"/>
    <lineage>
        <taxon>Bacteria</taxon>
        <taxon>Pseudomonadati</taxon>
        <taxon>Pseudomonadota</taxon>
        <taxon>Alphaproteobacteria</taxon>
        <taxon>Sphingomonadales</taxon>
        <taxon>Sphingomonadaceae</taxon>
        <taxon>Sphingobium</taxon>
    </lineage>
</organism>
<dbReference type="SMART" id="SM00895">
    <property type="entry name" value="FCD"/>
    <property type="match status" value="1"/>
</dbReference>
<dbReference type="PANTHER" id="PTHR43537:SF24">
    <property type="entry name" value="GLUCONATE OPERON TRANSCRIPTIONAL REPRESSOR"/>
    <property type="match status" value="1"/>
</dbReference>
<gene>
    <name evidence="5" type="ORF">ENE74_15300</name>
</gene>
<dbReference type="Proteomes" id="UP000282977">
    <property type="component" value="Unassembled WGS sequence"/>
</dbReference>
<dbReference type="PROSITE" id="PS50949">
    <property type="entry name" value="HTH_GNTR"/>
    <property type="match status" value="1"/>
</dbReference>
<evidence type="ECO:0000256" key="1">
    <source>
        <dbReference type="ARBA" id="ARBA00023015"/>
    </source>
</evidence>
<evidence type="ECO:0000313" key="5">
    <source>
        <dbReference type="EMBL" id="RVT39413.1"/>
    </source>
</evidence>
<dbReference type="InterPro" id="IPR036388">
    <property type="entry name" value="WH-like_DNA-bd_sf"/>
</dbReference>
<dbReference type="InterPro" id="IPR036390">
    <property type="entry name" value="WH_DNA-bd_sf"/>
</dbReference>
<dbReference type="SUPFAM" id="SSF48008">
    <property type="entry name" value="GntR ligand-binding domain-like"/>
    <property type="match status" value="1"/>
</dbReference>
<sequence>MSRASDLAHSMIKEKILSGELAGGAPVTEASLSKLCGISRTPVREALRKLEAELLVIRTDTNRTMIAHWSHDDVIESFELRALLEGRAAYRAAARISDADIERLRVANRRICQAIDKPSVDTDAFLDANHEFHTIFHRAAGSRHIASLLNGLIERPVISRTVHQYSREELRRSYDDHEQIIGSLARGDSIMAETLLRSHIMRAYHAFVESRPDLSQVQEIEREQ</sequence>
<dbReference type="Pfam" id="PF07729">
    <property type="entry name" value="FCD"/>
    <property type="match status" value="1"/>
</dbReference>
<dbReference type="SUPFAM" id="SSF46785">
    <property type="entry name" value="Winged helix' DNA-binding domain"/>
    <property type="match status" value="1"/>
</dbReference>
<feature type="domain" description="HTH gntR-type" evidence="4">
    <location>
        <begin position="2"/>
        <end position="69"/>
    </location>
</feature>
<reference evidence="5 6" key="1">
    <citation type="submission" date="2019-01" db="EMBL/GenBank/DDBJ databases">
        <authorList>
            <person name="Chen W.-M."/>
        </authorList>
    </citation>
    <scope>NUCLEOTIDE SEQUENCE [LARGE SCALE GENOMIC DNA]</scope>
    <source>
        <strain evidence="5 6">TLA-22</strain>
    </source>
</reference>
<dbReference type="OrthoDB" id="7620579at2"/>
<dbReference type="Gene3D" id="1.10.10.10">
    <property type="entry name" value="Winged helix-like DNA-binding domain superfamily/Winged helix DNA-binding domain"/>
    <property type="match status" value="1"/>
</dbReference>
<evidence type="ECO:0000313" key="6">
    <source>
        <dbReference type="Proteomes" id="UP000282977"/>
    </source>
</evidence>
<dbReference type="GO" id="GO:0003677">
    <property type="term" value="F:DNA binding"/>
    <property type="evidence" value="ECO:0007669"/>
    <property type="project" value="UniProtKB-KW"/>
</dbReference>
<accession>A0A437J412</accession>